<dbReference type="Pfam" id="PF20329">
    <property type="entry name" value="DUF6624"/>
    <property type="match status" value="1"/>
</dbReference>
<evidence type="ECO:0000256" key="1">
    <source>
        <dbReference type="SAM" id="MobiDB-lite"/>
    </source>
</evidence>
<dbReference type="EMBL" id="WHLY01000001">
    <property type="protein sequence ID" value="MPR31800.1"/>
    <property type="molecule type" value="Genomic_DNA"/>
</dbReference>
<dbReference type="AlphaFoldDB" id="A0A7C9BBR5"/>
<feature type="region of interest" description="Disordered" evidence="1">
    <location>
        <begin position="168"/>
        <end position="198"/>
    </location>
</feature>
<evidence type="ECO:0000313" key="3">
    <source>
        <dbReference type="Proteomes" id="UP000479293"/>
    </source>
</evidence>
<accession>A0A7C9BBR5</accession>
<organism evidence="2 3">
    <name type="scientific">Salmonirosea aquatica</name>
    <dbReference type="NCBI Taxonomy" id="2654236"/>
    <lineage>
        <taxon>Bacteria</taxon>
        <taxon>Pseudomonadati</taxon>
        <taxon>Bacteroidota</taxon>
        <taxon>Cytophagia</taxon>
        <taxon>Cytophagales</taxon>
        <taxon>Spirosomataceae</taxon>
        <taxon>Salmonirosea</taxon>
    </lineage>
</organism>
<sequence>MSEYLWEEQKEYPELNPLRTGSIAKEFEVHLNKSKVAAGRNPDLERELKQILEADQRPRLLMDTVGRHYGFNSPQAKPVWDEMRRVDSMNLPKVEQILQLFGYPGKRLVGNKLSSTAWLIIQHSSLSVQEKYLPLIQQAAEQGELDKSNLALLIDRLRLKKGQKQLYGTQVHNGPDGRPSGFEPIEDESNVNKRRTEMGLPPLEEYARHWGFEYVVPEK</sequence>
<name>A0A7C9BBR5_9BACT</name>
<dbReference type="Proteomes" id="UP000479293">
    <property type="component" value="Unassembled WGS sequence"/>
</dbReference>
<comment type="caution">
    <text evidence="2">The sequence shown here is derived from an EMBL/GenBank/DDBJ whole genome shotgun (WGS) entry which is preliminary data.</text>
</comment>
<keyword evidence="3" id="KW-1185">Reference proteome</keyword>
<dbReference type="InterPro" id="IPR046732">
    <property type="entry name" value="DUF6624"/>
</dbReference>
<dbReference type="RefSeq" id="WP_152755786.1">
    <property type="nucleotide sequence ID" value="NZ_WHLY01000001.1"/>
</dbReference>
<evidence type="ECO:0000313" key="2">
    <source>
        <dbReference type="EMBL" id="MPR31800.1"/>
    </source>
</evidence>
<proteinExistence type="predicted"/>
<protein>
    <submittedName>
        <fullName evidence="2">Uncharacterized protein</fullName>
    </submittedName>
</protein>
<reference evidence="2 3" key="1">
    <citation type="submission" date="2019-10" db="EMBL/GenBank/DDBJ databases">
        <title>Draft Genome Sequence of Cytophagaceae sp. SJW1-29.</title>
        <authorList>
            <person name="Choi A."/>
        </authorList>
    </citation>
    <scope>NUCLEOTIDE SEQUENCE [LARGE SCALE GENOMIC DNA]</scope>
    <source>
        <strain evidence="2 3">SJW1-29</strain>
    </source>
</reference>
<gene>
    <name evidence="2" type="ORF">GBK04_00160</name>
</gene>